<gene>
    <name evidence="8" type="ORF">UFOPK3444_00037</name>
</gene>
<dbReference type="InterPro" id="IPR047090">
    <property type="entry name" value="AspRS_core"/>
</dbReference>
<dbReference type="Pfam" id="PF00152">
    <property type="entry name" value="tRNA-synt_2"/>
    <property type="match status" value="1"/>
</dbReference>
<dbReference type="PANTHER" id="PTHR22594:SF5">
    <property type="entry name" value="ASPARTATE--TRNA LIGASE, MITOCHONDRIAL"/>
    <property type="match status" value="1"/>
</dbReference>
<accession>A0A6J7CQV3</accession>
<dbReference type="Pfam" id="PF01336">
    <property type="entry name" value="tRNA_anti-codon"/>
    <property type="match status" value="1"/>
</dbReference>
<dbReference type="PANTHER" id="PTHR22594">
    <property type="entry name" value="ASPARTYL/LYSYL-TRNA SYNTHETASE"/>
    <property type="match status" value="1"/>
</dbReference>
<dbReference type="InterPro" id="IPR004115">
    <property type="entry name" value="GAD-like_sf"/>
</dbReference>
<dbReference type="GO" id="GO:0004815">
    <property type="term" value="F:aspartate-tRNA ligase activity"/>
    <property type="evidence" value="ECO:0007669"/>
    <property type="project" value="TreeGrafter"/>
</dbReference>
<name>A0A6J7CQV3_9ZZZZ</name>
<dbReference type="HAMAP" id="MF_00044">
    <property type="entry name" value="Asp_tRNA_synth_type1"/>
    <property type="match status" value="1"/>
</dbReference>
<comment type="similarity">
    <text evidence="1">Belongs to the class-II aminoacyl-tRNA synthetase family. Type 1 subfamily.</text>
</comment>
<evidence type="ECO:0000256" key="6">
    <source>
        <dbReference type="ARBA" id="ARBA00023146"/>
    </source>
</evidence>
<dbReference type="AlphaFoldDB" id="A0A6J7CQV3"/>
<dbReference type="PROSITE" id="PS50862">
    <property type="entry name" value="AA_TRNA_LIGASE_II"/>
    <property type="match status" value="1"/>
</dbReference>
<dbReference type="GO" id="GO:0003676">
    <property type="term" value="F:nucleic acid binding"/>
    <property type="evidence" value="ECO:0007669"/>
    <property type="project" value="InterPro"/>
</dbReference>
<dbReference type="CDD" id="cd00777">
    <property type="entry name" value="AspRS_core"/>
    <property type="match status" value="1"/>
</dbReference>
<dbReference type="InterPro" id="IPR047089">
    <property type="entry name" value="Asp-tRNA-ligase_1_N"/>
</dbReference>
<keyword evidence="2" id="KW-0436">Ligase</keyword>
<dbReference type="GO" id="GO:0005737">
    <property type="term" value="C:cytoplasm"/>
    <property type="evidence" value="ECO:0007669"/>
    <property type="project" value="InterPro"/>
</dbReference>
<keyword evidence="5" id="KW-0648">Protein biosynthesis</keyword>
<dbReference type="InterPro" id="IPR006195">
    <property type="entry name" value="aa-tRNA-synth_II"/>
</dbReference>
<proteinExistence type="inferred from homology"/>
<dbReference type="EMBL" id="CAFBLU010000001">
    <property type="protein sequence ID" value="CAB4858509.1"/>
    <property type="molecule type" value="Genomic_DNA"/>
</dbReference>
<dbReference type="InterPro" id="IPR029351">
    <property type="entry name" value="GAD_dom"/>
</dbReference>
<evidence type="ECO:0000256" key="3">
    <source>
        <dbReference type="ARBA" id="ARBA00022741"/>
    </source>
</evidence>
<keyword evidence="6" id="KW-0030">Aminoacyl-tRNA synthetase</keyword>
<keyword evidence="4" id="KW-0067">ATP-binding</keyword>
<organism evidence="8">
    <name type="scientific">freshwater metagenome</name>
    <dbReference type="NCBI Taxonomy" id="449393"/>
    <lineage>
        <taxon>unclassified sequences</taxon>
        <taxon>metagenomes</taxon>
        <taxon>ecological metagenomes</taxon>
    </lineage>
</organism>
<dbReference type="Gene3D" id="3.30.930.10">
    <property type="entry name" value="Bira Bifunctional Protein, Domain 2"/>
    <property type="match status" value="1"/>
</dbReference>
<dbReference type="PRINTS" id="PR01042">
    <property type="entry name" value="TRNASYNTHASP"/>
</dbReference>
<dbReference type="InterPro" id="IPR012340">
    <property type="entry name" value="NA-bd_OB-fold"/>
</dbReference>
<dbReference type="GO" id="GO:0006422">
    <property type="term" value="P:aspartyl-tRNA aminoacylation"/>
    <property type="evidence" value="ECO:0007669"/>
    <property type="project" value="TreeGrafter"/>
</dbReference>
<sequence length="599" mass="65003">MTELTPNSYRTRWAGDLRESDVDSPVPVTVSGWVHRRRDHGGLVFVDLRDRSGLVQLVFHPEEAAEAHGVAHALRSEDVVTATGVLVRRGEGQVNTDAPTGAVELSVTKLVLISSAETPPFPVDEDGHVDELIRLKNRAVDIRRPALSRALRLRHEVTRAIRHVLDTAGFTDVETPVLTRSTPEGARDFLVPARTSPGEFFALPQSPQLFKQLLMVGGIERYYQIARCFRDEDLRADRQPEFTQMDLEMSFVEEDDVLEITERVLTHVFEVAGLQVNPAPWARMTHAESMSRFGNDRPDTRFGLELADVGQALGATEFKVFRGALDSGGVVWGLNAGNVEVPRSELDALTDLAKRHGAGGLVWAFVEADGGWRSPVGKFLSDDERAGVIAALSASEGDLMLLVADSQATAGAALSAVRIDLGQRRGLVPDGLHHALWVTDFPMFEPDSNSGGWTALHHPFTAPSGDLGDPASLKSRAYDIILDGVEIGGGSIRIHDPETQAKVLEIIGMTAAESEERFGFLLRALRQGAPPHGGIALGVDRLVALCAGHDSIRDVIAFPKSASSQDPLTGAPGEVDPAQLKEIGLQRLPVDRVQRTPED</sequence>
<evidence type="ECO:0000256" key="1">
    <source>
        <dbReference type="ARBA" id="ARBA00006303"/>
    </source>
</evidence>
<evidence type="ECO:0000256" key="4">
    <source>
        <dbReference type="ARBA" id="ARBA00022840"/>
    </source>
</evidence>
<dbReference type="InterPro" id="IPR002312">
    <property type="entry name" value="Asp/Asn-tRNA-synth_IIb"/>
</dbReference>
<dbReference type="NCBIfam" id="NF001750">
    <property type="entry name" value="PRK00476.1"/>
    <property type="match status" value="1"/>
</dbReference>
<dbReference type="Gene3D" id="2.40.50.140">
    <property type="entry name" value="Nucleic acid-binding proteins"/>
    <property type="match status" value="1"/>
</dbReference>
<evidence type="ECO:0000256" key="2">
    <source>
        <dbReference type="ARBA" id="ARBA00022598"/>
    </source>
</evidence>
<dbReference type="SUPFAM" id="SSF55261">
    <property type="entry name" value="GAD domain-like"/>
    <property type="match status" value="1"/>
</dbReference>
<evidence type="ECO:0000259" key="7">
    <source>
        <dbReference type="PROSITE" id="PS50862"/>
    </source>
</evidence>
<dbReference type="Gene3D" id="3.30.1360.30">
    <property type="entry name" value="GAD-like domain"/>
    <property type="match status" value="1"/>
</dbReference>
<dbReference type="InterPro" id="IPR004524">
    <property type="entry name" value="Asp-tRNA-ligase_1"/>
</dbReference>
<dbReference type="InterPro" id="IPR004365">
    <property type="entry name" value="NA-bd_OB_tRNA"/>
</dbReference>
<reference evidence="8" key="1">
    <citation type="submission" date="2020-05" db="EMBL/GenBank/DDBJ databases">
        <authorList>
            <person name="Chiriac C."/>
            <person name="Salcher M."/>
            <person name="Ghai R."/>
            <person name="Kavagutti S V."/>
        </authorList>
    </citation>
    <scope>NUCLEOTIDE SEQUENCE</scope>
</reference>
<dbReference type="SUPFAM" id="SSF50249">
    <property type="entry name" value="Nucleic acid-binding proteins"/>
    <property type="match status" value="1"/>
</dbReference>
<evidence type="ECO:0000313" key="8">
    <source>
        <dbReference type="EMBL" id="CAB4858509.1"/>
    </source>
</evidence>
<protein>
    <submittedName>
        <fullName evidence="8">Unannotated protein</fullName>
    </submittedName>
</protein>
<keyword evidence="3" id="KW-0547">Nucleotide-binding</keyword>
<evidence type="ECO:0000256" key="5">
    <source>
        <dbReference type="ARBA" id="ARBA00022917"/>
    </source>
</evidence>
<dbReference type="InterPro" id="IPR045864">
    <property type="entry name" value="aa-tRNA-synth_II/BPL/LPL"/>
</dbReference>
<dbReference type="GO" id="GO:0005524">
    <property type="term" value="F:ATP binding"/>
    <property type="evidence" value="ECO:0007669"/>
    <property type="project" value="UniProtKB-KW"/>
</dbReference>
<dbReference type="SUPFAM" id="SSF55681">
    <property type="entry name" value="Class II aaRS and biotin synthetases"/>
    <property type="match status" value="1"/>
</dbReference>
<feature type="domain" description="Aminoacyl-transfer RNA synthetases class-II family profile" evidence="7">
    <location>
        <begin position="151"/>
        <end position="559"/>
    </location>
</feature>
<dbReference type="NCBIfam" id="TIGR00459">
    <property type="entry name" value="aspS_bact"/>
    <property type="match status" value="1"/>
</dbReference>
<dbReference type="Pfam" id="PF02938">
    <property type="entry name" value="GAD"/>
    <property type="match status" value="1"/>
</dbReference>
<dbReference type="CDD" id="cd04317">
    <property type="entry name" value="EcAspRS_like_N"/>
    <property type="match status" value="1"/>
</dbReference>
<dbReference type="InterPro" id="IPR004364">
    <property type="entry name" value="Aa-tRNA-synt_II"/>
</dbReference>